<keyword evidence="1 2" id="KW-0238">DNA-binding</keyword>
<evidence type="ECO:0000256" key="1">
    <source>
        <dbReference type="ARBA" id="ARBA00023125"/>
    </source>
</evidence>
<dbReference type="SMART" id="SM00398">
    <property type="entry name" value="HMG"/>
    <property type="match status" value="1"/>
</dbReference>
<reference evidence="5" key="1">
    <citation type="submission" date="2022-11" db="UniProtKB">
        <authorList>
            <consortium name="WormBaseParasite"/>
        </authorList>
    </citation>
    <scope>IDENTIFICATION</scope>
</reference>
<dbReference type="WBParaSite" id="PDA_v2.g5656.t1">
    <property type="protein sequence ID" value="PDA_v2.g5656.t1"/>
    <property type="gene ID" value="PDA_v2.g5656"/>
</dbReference>
<dbReference type="AlphaFoldDB" id="A0A914QPM1"/>
<organism evidence="4 5">
    <name type="scientific">Panagrolaimus davidi</name>
    <dbReference type="NCBI Taxonomy" id="227884"/>
    <lineage>
        <taxon>Eukaryota</taxon>
        <taxon>Metazoa</taxon>
        <taxon>Ecdysozoa</taxon>
        <taxon>Nematoda</taxon>
        <taxon>Chromadorea</taxon>
        <taxon>Rhabditida</taxon>
        <taxon>Tylenchina</taxon>
        <taxon>Panagrolaimomorpha</taxon>
        <taxon>Panagrolaimoidea</taxon>
        <taxon>Panagrolaimidae</taxon>
        <taxon>Panagrolaimus</taxon>
    </lineage>
</organism>
<dbReference type="InterPro" id="IPR036910">
    <property type="entry name" value="HMG_box_dom_sf"/>
</dbReference>
<dbReference type="Gene3D" id="1.10.30.10">
    <property type="entry name" value="High mobility group box domain"/>
    <property type="match status" value="1"/>
</dbReference>
<keyword evidence="4" id="KW-1185">Reference proteome</keyword>
<evidence type="ECO:0000313" key="4">
    <source>
        <dbReference type="Proteomes" id="UP000887578"/>
    </source>
</evidence>
<proteinExistence type="predicted"/>
<accession>A0A914QPM1</accession>
<dbReference type="PROSITE" id="PS50118">
    <property type="entry name" value="HMG_BOX_2"/>
    <property type="match status" value="1"/>
</dbReference>
<sequence length="71" mass="8608">MQHPKLANCALFFWMQENRERIKKPGMGIADHAKAARIEWQNLSDKSKWEKMAEDDKNRYEKELKLYRNQL</sequence>
<feature type="DNA-binding region" description="HMG box" evidence="2">
    <location>
        <begin position="4"/>
        <end position="68"/>
    </location>
</feature>
<feature type="domain" description="HMG box" evidence="3">
    <location>
        <begin position="4"/>
        <end position="68"/>
    </location>
</feature>
<dbReference type="InterPro" id="IPR009071">
    <property type="entry name" value="HMG_box_dom"/>
</dbReference>
<evidence type="ECO:0000313" key="5">
    <source>
        <dbReference type="WBParaSite" id="PDA_v2.g5656.t1"/>
    </source>
</evidence>
<dbReference type="PANTHER" id="PTHR48112:SF22">
    <property type="entry name" value="MITOCHONDRIAL TRANSCRIPTION FACTOR A, ISOFORM B"/>
    <property type="match status" value="1"/>
</dbReference>
<evidence type="ECO:0000256" key="2">
    <source>
        <dbReference type="PROSITE-ProRule" id="PRU00267"/>
    </source>
</evidence>
<name>A0A914QPM1_9BILA</name>
<dbReference type="InterPro" id="IPR050342">
    <property type="entry name" value="HMGB"/>
</dbReference>
<protein>
    <submittedName>
        <fullName evidence="5">HMG box domain-containing protein</fullName>
    </submittedName>
</protein>
<dbReference type="GO" id="GO:0005634">
    <property type="term" value="C:nucleus"/>
    <property type="evidence" value="ECO:0007669"/>
    <property type="project" value="UniProtKB-UniRule"/>
</dbReference>
<dbReference type="PANTHER" id="PTHR48112">
    <property type="entry name" value="HIGH MOBILITY GROUP PROTEIN DSP1"/>
    <property type="match status" value="1"/>
</dbReference>
<evidence type="ECO:0000259" key="3">
    <source>
        <dbReference type="PROSITE" id="PS50118"/>
    </source>
</evidence>
<dbReference type="SUPFAM" id="SSF47095">
    <property type="entry name" value="HMG-box"/>
    <property type="match status" value="1"/>
</dbReference>
<keyword evidence="2" id="KW-0539">Nucleus</keyword>
<dbReference type="GO" id="GO:0003677">
    <property type="term" value="F:DNA binding"/>
    <property type="evidence" value="ECO:0007669"/>
    <property type="project" value="UniProtKB-UniRule"/>
</dbReference>
<dbReference type="Pfam" id="PF00505">
    <property type="entry name" value="HMG_box"/>
    <property type="match status" value="1"/>
</dbReference>
<dbReference type="GO" id="GO:0006357">
    <property type="term" value="P:regulation of transcription by RNA polymerase II"/>
    <property type="evidence" value="ECO:0007669"/>
    <property type="project" value="TreeGrafter"/>
</dbReference>
<dbReference type="Proteomes" id="UP000887578">
    <property type="component" value="Unplaced"/>
</dbReference>